<protein>
    <submittedName>
        <fullName evidence="1">Uncharacterized protein</fullName>
    </submittedName>
</protein>
<sequence length="737" mass="85524">MKYVLVMLSALIIISGVIFVLNQSKEKVSISADNITKSDNITSAEEIENTAALIKQLKPLIDEVSLKNFQNDEKIYEKYKNQLLMIDSLSEQIIDNIADINMIKDYDYAEYITFRYSIKMDLLSILSVMTPEQYNNLTDEGIAKSLFYHVDLFFTPLASLYDENINVKDYLSAYKEPYYNNEQGMQEYRRQLTFLGKAQKVTDTLNFSENDNKTKNMLMNNAGKSYVLYSINSGLYDNIDQFSQWEIFRNKYIIDDYQQNYLNNLYKYKSVKALKNVYLAKIYMQFMMLDDKYISGLSNIEQMEQEYPEEFYEESTLFVSGCTNPEYLFEDTLNKCVDFIKNAATKDDAFSYLEDENIAGYVMINDKLCATKDDFGYKFYDNDNIMCETLKEKLGYKGKTNIDEIADYIDEMRPFIDNVTKQAAEVRANGGKIESTIFMDGIVLGRLVDKAVQSVYEVTRLKKYDKDMYEIIRHCAKRDLILYINNLRKPDSKEIAAAYIFAVKLYTDQIYNLYKSGINAGDFLKNYTMSDKMIEEINSYNLQTALPLARNITTKYNINEEDKSVMDSIFKDWFHSIIDYALLTQNRNNNDNEVWENILLFSNPNENIYKNMGKLLKYRMVRITRSVYLSKIYADLFAVDNAYLSKAEQIFINDAGAQEYLKNMAANQNTMLSDACSNTKYLTTNRQTECINIIKDKSGDEAFAFLEDSNIKGYVIINDIVCAAKDNTGISFMIMII</sequence>
<dbReference type="AlphaFoldDB" id="A0A9D2GUI5"/>
<dbReference type="EMBL" id="DXAQ01000105">
    <property type="protein sequence ID" value="HIZ89627.1"/>
    <property type="molecule type" value="Genomic_DNA"/>
</dbReference>
<gene>
    <name evidence="1" type="ORF">H9804_06755</name>
</gene>
<accession>A0A9D2GUI5</accession>
<dbReference type="Proteomes" id="UP000824176">
    <property type="component" value="Unassembled WGS sequence"/>
</dbReference>
<proteinExistence type="predicted"/>
<comment type="caution">
    <text evidence="1">The sequence shown here is derived from an EMBL/GenBank/DDBJ whole genome shotgun (WGS) entry which is preliminary data.</text>
</comment>
<evidence type="ECO:0000313" key="1">
    <source>
        <dbReference type="EMBL" id="HIZ89627.1"/>
    </source>
</evidence>
<reference evidence="1" key="2">
    <citation type="submission" date="2021-04" db="EMBL/GenBank/DDBJ databases">
        <authorList>
            <person name="Gilroy R."/>
        </authorList>
    </citation>
    <scope>NUCLEOTIDE SEQUENCE</scope>
    <source>
        <strain evidence="1">ChiW4-1371</strain>
    </source>
</reference>
<reference evidence="1" key="1">
    <citation type="journal article" date="2021" name="PeerJ">
        <title>Extensive microbial diversity within the chicken gut microbiome revealed by metagenomics and culture.</title>
        <authorList>
            <person name="Gilroy R."/>
            <person name="Ravi A."/>
            <person name="Getino M."/>
            <person name="Pursley I."/>
            <person name="Horton D.L."/>
            <person name="Alikhan N.F."/>
            <person name="Baker D."/>
            <person name="Gharbi K."/>
            <person name="Hall N."/>
            <person name="Watson M."/>
            <person name="Adriaenssens E.M."/>
            <person name="Foster-Nyarko E."/>
            <person name="Jarju S."/>
            <person name="Secka A."/>
            <person name="Antonio M."/>
            <person name="Oren A."/>
            <person name="Chaudhuri R.R."/>
            <person name="La Ragione R."/>
            <person name="Hildebrand F."/>
            <person name="Pallen M.J."/>
        </authorList>
    </citation>
    <scope>NUCLEOTIDE SEQUENCE</scope>
    <source>
        <strain evidence="1">ChiW4-1371</strain>
    </source>
</reference>
<evidence type="ECO:0000313" key="2">
    <source>
        <dbReference type="Proteomes" id="UP000824176"/>
    </source>
</evidence>
<name>A0A9D2GUI5_9BACT</name>
<organism evidence="1 2">
    <name type="scientific">Candidatus Mucispirillum faecigallinarum</name>
    <dbReference type="NCBI Taxonomy" id="2838699"/>
    <lineage>
        <taxon>Bacteria</taxon>
        <taxon>Pseudomonadati</taxon>
        <taxon>Deferribacterota</taxon>
        <taxon>Deferribacteres</taxon>
        <taxon>Deferribacterales</taxon>
        <taxon>Mucispirillaceae</taxon>
        <taxon>Mucispirillum</taxon>
    </lineage>
</organism>